<accession>A0A176SXZ4</accession>
<dbReference type="InterPro" id="IPR043129">
    <property type="entry name" value="ATPase_NBD"/>
</dbReference>
<dbReference type="Proteomes" id="UP000076923">
    <property type="component" value="Unassembled WGS sequence"/>
</dbReference>
<comment type="caution">
    <text evidence="1">The sequence shown here is derived from an EMBL/GenBank/DDBJ whole genome shotgun (WGS) entry which is preliminary data.</text>
</comment>
<dbReference type="CDD" id="cd24079">
    <property type="entry name" value="ASKHA_NBD_PG1100-like"/>
    <property type="match status" value="1"/>
</dbReference>
<dbReference type="OrthoDB" id="871343at2"/>
<dbReference type="Gene3D" id="1.10.720.160">
    <property type="match status" value="1"/>
</dbReference>
<organism evidence="1 2">
    <name type="scientific">Polaribacter atrinae</name>
    <dbReference type="NCBI Taxonomy" id="1333662"/>
    <lineage>
        <taxon>Bacteria</taxon>
        <taxon>Pseudomonadati</taxon>
        <taxon>Bacteroidota</taxon>
        <taxon>Flavobacteriia</taxon>
        <taxon>Flavobacteriales</taxon>
        <taxon>Flavobacteriaceae</taxon>
    </lineage>
</organism>
<name>A0A176SXZ4_9FLAO</name>
<dbReference type="SUPFAM" id="SSF53067">
    <property type="entry name" value="Actin-like ATPase domain"/>
    <property type="match status" value="2"/>
</dbReference>
<evidence type="ECO:0000313" key="2">
    <source>
        <dbReference type="Proteomes" id="UP000076923"/>
    </source>
</evidence>
<dbReference type="RefSeq" id="WP_068453073.1">
    <property type="nucleotide sequence ID" value="NZ_CANKUV010000012.1"/>
</dbReference>
<dbReference type="EMBL" id="LVWE01000093">
    <property type="protein sequence ID" value="OAD40317.1"/>
    <property type="molecule type" value="Genomic_DNA"/>
</dbReference>
<protein>
    <recommendedName>
        <fullName evidence="3">N-acetylglucosamine kinase</fullName>
    </recommendedName>
</protein>
<dbReference type="AlphaFoldDB" id="A0A176SXZ4"/>
<evidence type="ECO:0008006" key="3">
    <source>
        <dbReference type="Google" id="ProtNLM"/>
    </source>
</evidence>
<gene>
    <name evidence="1" type="ORF">LPB303_16935</name>
</gene>
<keyword evidence="2" id="KW-1185">Reference proteome</keyword>
<sequence length="283" mass="31502">MILIADSGSTKSDWVVLGENKEVVLKTKTKGINPQLLTASQIFEIIDGNNDLKSIKENIDNVLFYGAGCGGEDSKLKIEKVLISFFSKAKVKIEEDLTAAVHGTTSSPGVICILGTGSNCCYFDGKNIIIHQVSLGYSIMDEGSGNFFGRKLLKAYFYNKMPSELHEKFKRNFSLSLESVLKSLYEEGNPSAYLAGFAKFLIENKSNPFMAKIINVGVFELFDNLIMCYSKELEQHPIHFVGSIAYYLQEDIKIEANKRGIKIGSFVKKPMDNLVANINNFFI</sequence>
<dbReference type="STRING" id="1333662.LPB303_16935"/>
<dbReference type="Gene3D" id="3.30.420.40">
    <property type="match status" value="2"/>
</dbReference>
<evidence type="ECO:0000313" key="1">
    <source>
        <dbReference type="EMBL" id="OAD40317.1"/>
    </source>
</evidence>
<reference evidence="1 2" key="1">
    <citation type="submission" date="2016-02" db="EMBL/GenBank/DDBJ databases">
        <title>Draft genome sequence of Polaribacter atrinae KACC17473.</title>
        <authorList>
            <person name="Shin S.-K."/>
            <person name="Yi H."/>
        </authorList>
    </citation>
    <scope>NUCLEOTIDE SEQUENCE [LARGE SCALE GENOMIC DNA]</scope>
    <source>
        <strain evidence="1 2">KACC 17473</strain>
    </source>
</reference>
<proteinExistence type="predicted"/>